<dbReference type="InterPro" id="IPR038377">
    <property type="entry name" value="Na/Glc_symporter_sf"/>
</dbReference>
<evidence type="ECO:0000256" key="2">
    <source>
        <dbReference type="ARBA" id="ARBA00006434"/>
    </source>
</evidence>
<evidence type="ECO:0000313" key="14">
    <source>
        <dbReference type="Proteomes" id="UP000014760"/>
    </source>
</evidence>
<evidence type="ECO:0000256" key="4">
    <source>
        <dbReference type="ARBA" id="ARBA00022475"/>
    </source>
</evidence>
<dbReference type="Proteomes" id="UP000014760">
    <property type="component" value="Unassembled WGS sequence"/>
</dbReference>
<evidence type="ECO:0000256" key="8">
    <source>
        <dbReference type="ARBA" id="ARBA00023065"/>
    </source>
</evidence>
<dbReference type="OrthoDB" id="6152138at2759"/>
<proteinExistence type="inferred from homology"/>
<keyword evidence="4" id="KW-1003">Cell membrane</keyword>
<evidence type="ECO:0000256" key="11">
    <source>
        <dbReference type="SAM" id="Phobius"/>
    </source>
</evidence>
<keyword evidence="10" id="KW-0739">Sodium transport</keyword>
<evidence type="ECO:0000256" key="1">
    <source>
        <dbReference type="ARBA" id="ARBA00004651"/>
    </source>
</evidence>
<sequence length="66" mass="7209">TFHPADYAVFLSVLLISLGIGVFYARKGRQKKQTIDSFLMADRSMSILPVSMSLLASFLSAITILG</sequence>
<evidence type="ECO:0000313" key="12">
    <source>
        <dbReference type="EMBL" id="ELT90150.1"/>
    </source>
</evidence>
<evidence type="ECO:0000256" key="7">
    <source>
        <dbReference type="ARBA" id="ARBA00023053"/>
    </source>
</evidence>
<keyword evidence="5 11" id="KW-0812">Transmembrane</keyword>
<dbReference type="OMA" id="MAENHTF"/>
<keyword evidence="7" id="KW-0915">Sodium</keyword>
<dbReference type="STRING" id="283909.R7TGA0"/>
<feature type="non-terminal residue" evidence="12">
    <location>
        <position position="66"/>
    </location>
</feature>
<dbReference type="GO" id="GO:0006814">
    <property type="term" value="P:sodium ion transport"/>
    <property type="evidence" value="ECO:0007669"/>
    <property type="project" value="UniProtKB-KW"/>
</dbReference>
<protein>
    <submittedName>
        <fullName evidence="12 13">Uncharacterized protein</fullName>
    </submittedName>
</protein>
<evidence type="ECO:0000256" key="5">
    <source>
        <dbReference type="ARBA" id="ARBA00022692"/>
    </source>
</evidence>
<name>R7TGA0_CAPTE</name>
<evidence type="ECO:0000256" key="3">
    <source>
        <dbReference type="ARBA" id="ARBA00022448"/>
    </source>
</evidence>
<dbReference type="InterPro" id="IPR001734">
    <property type="entry name" value="Na/solute_symporter"/>
</dbReference>
<accession>R7TGA0</accession>
<feature type="transmembrane region" description="Helical" evidence="11">
    <location>
        <begin position="6"/>
        <end position="25"/>
    </location>
</feature>
<reference evidence="14" key="1">
    <citation type="submission" date="2012-12" db="EMBL/GenBank/DDBJ databases">
        <authorList>
            <person name="Hellsten U."/>
            <person name="Grimwood J."/>
            <person name="Chapman J.A."/>
            <person name="Shapiro H."/>
            <person name="Aerts A."/>
            <person name="Otillar R.P."/>
            <person name="Terry A.Y."/>
            <person name="Boore J.L."/>
            <person name="Simakov O."/>
            <person name="Marletaz F."/>
            <person name="Cho S.-J."/>
            <person name="Edsinger-Gonzales E."/>
            <person name="Havlak P."/>
            <person name="Kuo D.-H."/>
            <person name="Larsson T."/>
            <person name="Lv J."/>
            <person name="Arendt D."/>
            <person name="Savage R."/>
            <person name="Osoegawa K."/>
            <person name="de Jong P."/>
            <person name="Lindberg D.R."/>
            <person name="Seaver E.C."/>
            <person name="Weisblat D.A."/>
            <person name="Putnam N.H."/>
            <person name="Grigoriev I.V."/>
            <person name="Rokhsar D.S."/>
        </authorList>
    </citation>
    <scope>NUCLEOTIDE SEQUENCE</scope>
    <source>
        <strain evidence="14">I ESC-2004</strain>
    </source>
</reference>
<feature type="non-terminal residue" evidence="12">
    <location>
        <position position="1"/>
    </location>
</feature>
<dbReference type="InterPro" id="IPR051163">
    <property type="entry name" value="Sodium:Solute_Symporter_SSF"/>
</dbReference>
<dbReference type="EnsemblMetazoa" id="CapteT69450">
    <property type="protein sequence ID" value="CapteP69450"/>
    <property type="gene ID" value="CapteG69450"/>
</dbReference>
<keyword evidence="3" id="KW-0813">Transport</keyword>
<comment type="subcellular location">
    <subcellularLocation>
        <location evidence="1">Cell membrane</location>
        <topology evidence="1">Multi-pass membrane protein</topology>
    </subcellularLocation>
</comment>
<dbReference type="HOGENOM" id="CLU_2838477_0_0_1"/>
<reference evidence="13" key="3">
    <citation type="submission" date="2015-06" db="UniProtKB">
        <authorList>
            <consortium name="EnsemblMetazoa"/>
        </authorList>
    </citation>
    <scope>IDENTIFICATION</scope>
</reference>
<keyword evidence="8" id="KW-0406">Ion transport</keyword>
<dbReference type="PANTHER" id="PTHR42985">
    <property type="entry name" value="SODIUM-COUPLED MONOCARBOXYLATE TRANSPORTER"/>
    <property type="match status" value="1"/>
</dbReference>
<evidence type="ECO:0000256" key="10">
    <source>
        <dbReference type="ARBA" id="ARBA00023201"/>
    </source>
</evidence>
<dbReference type="EMBL" id="KB311050">
    <property type="protein sequence ID" value="ELT90150.1"/>
    <property type="molecule type" value="Genomic_DNA"/>
</dbReference>
<dbReference type="EMBL" id="AMQN01014547">
    <property type="status" value="NOT_ANNOTATED_CDS"/>
    <property type="molecule type" value="Genomic_DNA"/>
</dbReference>
<feature type="transmembrane region" description="Helical" evidence="11">
    <location>
        <begin position="46"/>
        <end position="65"/>
    </location>
</feature>
<reference evidence="12 14" key="2">
    <citation type="journal article" date="2013" name="Nature">
        <title>Insights into bilaterian evolution from three spiralian genomes.</title>
        <authorList>
            <person name="Simakov O."/>
            <person name="Marletaz F."/>
            <person name="Cho S.J."/>
            <person name="Edsinger-Gonzales E."/>
            <person name="Havlak P."/>
            <person name="Hellsten U."/>
            <person name="Kuo D.H."/>
            <person name="Larsson T."/>
            <person name="Lv J."/>
            <person name="Arendt D."/>
            <person name="Savage R."/>
            <person name="Osoegawa K."/>
            <person name="de Jong P."/>
            <person name="Grimwood J."/>
            <person name="Chapman J.A."/>
            <person name="Shapiro H."/>
            <person name="Aerts A."/>
            <person name="Otillar R.P."/>
            <person name="Terry A.Y."/>
            <person name="Boore J.L."/>
            <person name="Grigoriev I.V."/>
            <person name="Lindberg D.R."/>
            <person name="Seaver E.C."/>
            <person name="Weisblat D.A."/>
            <person name="Putnam N.H."/>
            <person name="Rokhsar D.S."/>
        </authorList>
    </citation>
    <scope>NUCLEOTIDE SEQUENCE</scope>
    <source>
        <strain evidence="12 14">I ESC-2004</strain>
    </source>
</reference>
<keyword evidence="6 11" id="KW-1133">Transmembrane helix</keyword>
<dbReference type="Gene3D" id="1.20.1730.10">
    <property type="entry name" value="Sodium/glucose cotransporter"/>
    <property type="match status" value="1"/>
</dbReference>
<keyword evidence="9 11" id="KW-0472">Membrane</keyword>
<evidence type="ECO:0000256" key="9">
    <source>
        <dbReference type="ARBA" id="ARBA00023136"/>
    </source>
</evidence>
<dbReference type="GO" id="GO:0015293">
    <property type="term" value="F:symporter activity"/>
    <property type="evidence" value="ECO:0007669"/>
    <property type="project" value="TreeGrafter"/>
</dbReference>
<evidence type="ECO:0000313" key="13">
    <source>
        <dbReference type="EnsemblMetazoa" id="CapteP69450"/>
    </source>
</evidence>
<gene>
    <name evidence="12" type="ORF">CAPTEDRAFT_69450</name>
</gene>
<keyword evidence="14" id="KW-1185">Reference proteome</keyword>
<dbReference type="PROSITE" id="PS50283">
    <property type="entry name" value="NA_SOLUT_SYMP_3"/>
    <property type="match status" value="1"/>
</dbReference>
<dbReference type="GO" id="GO:0005886">
    <property type="term" value="C:plasma membrane"/>
    <property type="evidence" value="ECO:0007669"/>
    <property type="project" value="UniProtKB-SubCell"/>
</dbReference>
<comment type="similarity">
    <text evidence="2">Belongs to the sodium:solute symporter (SSF) (TC 2.A.21) family.</text>
</comment>
<evidence type="ECO:0000256" key="6">
    <source>
        <dbReference type="ARBA" id="ARBA00022989"/>
    </source>
</evidence>
<dbReference type="PANTHER" id="PTHR42985:SF40">
    <property type="entry name" value="LD47995P-RELATED"/>
    <property type="match status" value="1"/>
</dbReference>
<dbReference type="AlphaFoldDB" id="R7TGA0"/>
<organism evidence="12">
    <name type="scientific">Capitella teleta</name>
    <name type="common">Polychaete worm</name>
    <dbReference type="NCBI Taxonomy" id="283909"/>
    <lineage>
        <taxon>Eukaryota</taxon>
        <taxon>Metazoa</taxon>
        <taxon>Spiralia</taxon>
        <taxon>Lophotrochozoa</taxon>
        <taxon>Annelida</taxon>
        <taxon>Polychaeta</taxon>
        <taxon>Sedentaria</taxon>
        <taxon>Scolecida</taxon>
        <taxon>Capitellidae</taxon>
        <taxon>Capitella</taxon>
    </lineage>
</organism>